<reference evidence="2 3" key="1">
    <citation type="submission" date="2014-06" db="EMBL/GenBank/DDBJ databases">
        <authorList>
            <person name="Swart Estienne"/>
        </authorList>
    </citation>
    <scope>NUCLEOTIDE SEQUENCE [LARGE SCALE GENOMIC DNA]</scope>
    <source>
        <strain evidence="2 3">130c</strain>
    </source>
</reference>
<protein>
    <submittedName>
        <fullName evidence="2">Uncharacterized protein</fullName>
    </submittedName>
</protein>
<dbReference type="InParanoid" id="A0A078AGY7"/>
<gene>
    <name evidence="2" type="primary">Contig3634.g3881</name>
    <name evidence="2" type="ORF">STYLEM_10549</name>
</gene>
<accession>A0A078AGY7</accession>
<organism evidence="2 3">
    <name type="scientific">Stylonychia lemnae</name>
    <name type="common">Ciliate</name>
    <dbReference type="NCBI Taxonomy" id="5949"/>
    <lineage>
        <taxon>Eukaryota</taxon>
        <taxon>Sar</taxon>
        <taxon>Alveolata</taxon>
        <taxon>Ciliophora</taxon>
        <taxon>Intramacronucleata</taxon>
        <taxon>Spirotrichea</taxon>
        <taxon>Stichotrichia</taxon>
        <taxon>Sporadotrichida</taxon>
        <taxon>Oxytrichidae</taxon>
        <taxon>Stylonychinae</taxon>
        <taxon>Stylonychia</taxon>
    </lineage>
</organism>
<dbReference type="Proteomes" id="UP000039865">
    <property type="component" value="Unassembled WGS sequence"/>
</dbReference>
<name>A0A078AGY7_STYLE</name>
<evidence type="ECO:0000313" key="3">
    <source>
        <dbReference type="Proteomes" id="UP000039865"/>
    </source>
</evidence>
<feature type="compositionally biased region" description="Basic and acidic residues" evidence="1">
    <location>
        <begin position="15"/>
        <end position="25"/>
    </location>
</feature>
<evidence type="ECO:0000256" key="1">
    <source>
        <dbReference type="SAM" id="MobiDB-lite"/>
    </source>
</evidence>
<dbReference type="EMBL" id="CCKQ01010039">
    <property type="protein sequence ID" value="CDW81530.1"/>
    <property type="molecule type" value="Genomic_DNA"/>
</dbReference>
<proteinExistence type="predicted"/>
<evidence type="ECO:0000313" key="2">
    <source>
        <dbReference type="EMBL" id="CDW81530.1"/>
    </source>
</evidence>
<dbReference type="AlphaFoldDB" id="A0A078AGY7"/>
<sequence>MRDPLRRVSRSRKQCKSEATLREWKASLPTKPSPEQIDVKIAPPWRRYQFSH</sequence>
<feature type="region of interest" description="Disordered" evidence="1">
    <location>
        <begin position="1"/>
        <end position="37"/>
    </location>
</feature>
<keyword evidence="3" id="KW-1185">Reference proteome</keyword>